<feature type="compositionally biased region" description="Basic and acidic residues" evidence="1">
    <location>
        <begin position="93"/>
        <end position="131"/>
    </location>
</feature>
<feature type="compositionally biased region" description="Low complexity" evidence="1">
    <location>
        <begin position="212"/>
        <end position="222"/>
    </location>
</feature>
<comment type="caution">
    <text evidence="2">The sequence shown here is derived from an EMBL/GenBank/DDBJ whole genome shotgun (WGS) entry which is preliminary data.</text>
</comment>
<feature type="compositionally biased region" description="Low complexity" evidence="1">
    <location>
        <begin position="155"/>
        <end position="170"/>
    </location>
</feature>
<proteinExistence type="predicted"/>
<dbReference type="VEuPathDB" id="ToxoDB:TGP89_265260"/>
<feature type="region of interest" description="Disordered" evidence="1">
    <location>
        <begin position="212"/>
        <end position="262"/>
    </location>
</feature>
<feature type="compositionally biased region" description="Polar residues" evidence="1">
    <location>
        <begin position="308"/>
        <end position="329"/>
    </location>
</feature>
<feature type="compositionally biased region" description="Low complexity" evidence="1">
    <location>
        <begin position="355"/>
        <end position="365"/>
    </location>
</feature>
<feature type="compositionally biased region" description="Low complexity" evidence="1">
    <location>
        <begin position="436"/>
        <end position="445"/>
    </location>
</feature>
<feature type="compositionally biased region" description="Polar residues" evidence="1">
    <location>
        <begin position="42"/>
        <end position="58"/>
    </location>
</feature>
<protein>
    <submittedName>
        <fullName evidence="2">Uncharacterized protein</fullName>
    </submittedName>
</protein>
<sequence length="459" mass="49094">MSPSRNSAGGTGKPPVFPDSSETNAADPPFPHSAPESDELANLSQPTLQRGGAETSSRPPGGSPAITESEQAAVAAKIHATRAMWQVRLDEKMAKQEQRGYDEEALAARRQDVLNQRETKRFIRHESRSVDSDSPTWQLARTESNLERPRGSSTPEPSSPASGGRSPSAPDRTLTEEEKMKKQEEEDLLVAQRLQEEEALAASAAEAALFGEGEATHAAGEGPVAINGAETGDTGEVDRDFLLAMELQEQSQREAQQESDSLLAALLQQEEAAAAAPPRVIPSCLGDPLAPFVAQRAVPAYHTAGEGQVNQSAGVQRIQTVNPVSSGRPQTGDAGKTEKRRGFFSRIFGKKDKSNSQNTLSSSSSRPHFLSNERQVPAGRPDLIAAFQPAGEAAVTPVSAAYQTVGSPQTVSQSLELPERRTEIGQGANGEERQQRQVAQVVQTVEPARRNCGPQPPPR</sequence>
<evidence type="ECO:0000256" key="1">
    <source>
        <dbReference type="SAM" id="MobiDB-lite"/>
    </source>
</evidence>
<feature type="region of interest" description="Disordered" evidence="1">
    <location>
        <begin position="1"/>
        <end position="72"/>
    </location>
</feature>
<evidence type="ECO:0000313" key="3">
    <source>
        <dbReference type="Proteomes" id="UP000028828"/>
    </source>
</evidence>
<reference evidence="2 3" key="1">
    <citation type="submission" date="2014-03" db="EMBL/GenBank/DDBJ databases">
        <authorList>
            <person name="Sibley D."/>
            <person name="Venepally P."/>
            <person name="Karamycheva S."/>
            <person name="Hadjithomas M."/>
            <person name="Khan A."/>
            <person name="Brunk B."/>
            <person name="Roos D."/>
            <person name="Caler E."/>
            <person name="Lorenzi H."/>
        </authorList>
    </citation>
    <scope>NUCLEOTIDE SEQUENCE [LARGE SCALE GENOMIC DNA]</scope>
    <source>
        <strain evidence="3">p89</strain>
    </source>
</reference>
<dbReference type="AlphaFoldDB" id="A0A086JKU4"/>
<feature type="compositionally biased region" description="Polar residues" evidence="1">
    <location>
        <begin position="132"/>
        <end position="143"/>
    </location>
</feature>
<accession>A0A086JKU4</accession>
<organism evidence="2 3">
    <name type="scientific">Toxoplasma gondii p89</name>
    <dbReference type="NCBI Taxonomy" id="943119"/>
    <lineage>
        <taxon>Eukaryota</taxon>
        <taxon>Sar</taxon>
        <taxon>Alveolata</taxon>
        <taxon>Apicomplexa</taxon>
        <taxon>Conoidasida</taxon>
        <taxon>Coccidia</taxon>
        <taxon>Eucoccidiorida</taxon>
        <taxon>Eimeriorina</taxon>
        <taxon>Sarcocystidae</taxon>
        <taxon>Toxoplasma</taxon>
    </lineage>
</organism>
<feature type="region of interest" description="Disordered" evidence="1">
    <location>
        <begin position="305"/>
        <end position="381"/>
    </location>
</feature>
<gene>
    <name evidence="2" type="ORF">TGP89_265260</name>
</gene>
<dbReference type="OrthoDB" id="332316at2759"/>
<evidence type="ECO:0000313" key="2">
    <source>
        <dbReference type="EMBL" id="KFG32762.1"/>
    </source>
</evidence>
<feature type="region of interest" description="Disordered" evidence="1">
    <location>
        <begin position="423"/>
        <end position="459"/>
    </location>
</feature>
<feature type="compositionally biased region" description="Basic and acidic residues" evidence="1">
    <location>
        <begin position="173"/>
        <end position="184"/>
    </location>
</feature>
<feature type="region of interest" description="Disordered" evidence="1">
    <location>
        <begin position="93"/>
        <end position="194"/>
    </location>
</feature>
<name>A0A086JKU4_TOXGO</name>
<dbReference type="EMBL" id="AEYI02001826">
    <property type="protein sequence ID" value="KFG32762.1"/>
    <property type="molecule type" value="Genomic_DNA"/>
</dbReference>
<dbReference type="Proteomes" id="UP000028828">
    <property type="component" value="Unassembled WGS sequence"/>
</dbReference>